<reference evidence="2" key="1">
    <citation type="submission" date="2018-06" db="EMBL/GenBank/DDBJ databases">
        <authorList>
            <person name="Zhirakovskaya E."/>
        </authorList>
    </citation>
    <scope>NUCLEOTIDE SEQUENCE</scope>
</reference>
<feature type="non-terminal residue" evidence="2">
    <location>
        <position position="1"/>
    </location>
</feature>
<name>A0A3B1CZ17_9ZZZZ</name>
<dbReference type="Gene3D" id="2.60.40.4070">
    <property type="match status" value="1"/>
</dbReference>
<evidence type="ECO:0000313" key="2">
    <source>
        <dbReference type="EMBL" id="VAX29184.1"/>
    </source>
</evidence>
<feature type="domain" description="Secretion system C-terminal sorting" evidence="1">
    <location>
        <begin position="6"/>
        <end position="59"/>
    </location>
</feature>
<protein>
    <recommendedName>
        <fullName evidence="1">Secretion system C-terminal sorting domain-containing protein</fullName>
    </recommendedName>
</protein>
<gene>
    <name evidence="2" type="ORF">MNBD_IGNAVI01-1043</name>
</gene>
<dbReference type="NCBIfam" id="TIGR04183">
    <property type="entry name" value="Por_Secre_tail"/>
    <property type="match status" value="1"/>
</dbReference>
<evidence type="ECO:0000259" key="1">
    <source>
        <dbReference type="Pfam" id="PF18962"/>
    </source>
</evidence>
<sequence length="73" mass="8254">YSLKEISNVGIKIYNILGEVVETLVNDVQNAGKYTLEWNAANYSSGIYIYVMNAESNESDERFQASNKMILVK</sequence>
<dbReference type="AlphaFoldDB" id="A0A3B1CZ17"/>
<dbReference type="InterPro" id="IPR026444">
    <property type="entry name" value="Secre_tail"/>
</dbReference>
<proteinExistence type="predicted"/>
<accession>A0A3B1CZ17</accession>
<dbReference type="Pfam" id="PF18962">
    <property type="entry name" value="Por_Secre_tail"/>
    <property type="match status" value="1"/>
</dbReference>
<organism evidence="2">
    <name type="scientific">hydrothermal vent metagenome</name>
    <dbReference type="NCBI Taxonomy" id="652676"/>
    <lineage>
        <taxon>unclassified sequences</taxon>
        <taxon>metagenomes</taxon>
        <taxon>ecological metagenomes</taxon>
    </lineage>
</organism>
<dbReference type="EMBL" id="UOGD01000440">
    <property type="protein sequence ID" value="VAX29184.1"/>
    <property type="molecule type" value="Genomic_DNA"/>
</dbReference>